<evidence type="ECO:0000256" key="3">
    <source>
        <dbReference type="ARBA" id="ARBA00022692"/>
    </source>
</evidence>
<dbReference type="OrthoDB" id="9797028at2"/>
<evidence type="ECO:0000256" key="4">
    <source>
        <dbReference type="ARBA" id="ARBA00022989"/>
    </source>
</evidence>
<dbReference type="Proteomes" id="UP000295164">
    <property type="component" value="Unassembled WGS sequence"/>
</dbReference>
<keyword evidence="3 6" id="KW-0812">Transmembrane</keyword>
<dbReference type="PANTHER" id="PTHR30213">
    <property type="entry name" value="INNER MEMBRANE PROTEIN YHJD"/>
    <property type="match status" value="1"/>
</dbReference>
<name>A0A4V6P663_9BACT</name>
<feature type="transmembrane region" description="Helical" evidence="6">
    <location>
        <begin position="249"/>
        <end position="270"/>
    </location>
</feature>
<dbReference type="RefSeq" id="WP_131852471.1">
    <property type="nucleotide sequence ID" value="NZ_SKFH01000020.1"/>
</dbReference>
<dbReference type="PIRSF" id="PIRSF035875">
    <property type="entry name" value="RNase_BN"/>
    <property type="match status" value="1"/>
</dbReference>
<dbReference type="NCBIfam" id="TIGR00765">
    <property type="entry name" value="yihY_not_rbn"/>
    <property type="match status" value="1"/>
</dbReference>
<dbReference type="AlphaFoldDB" id="A0A4V6P663"/>
<proteinExistence type="predicted"/>
<feature type="transmembrane region" description="Helical" evidence="6">
    <location>
        <begin position="93"/>
        <end position="114"/>
    </location>
</feature>
<feature type="transmembrane region" description="Helical" evidence="6">
    <location>
        <begin position="135"/>
        <end position="163"/>
    </location>
</feature>
<evidence type="ECO:0000313" key="8">
    <source>
        <dbReference type="Proteomes" id="UP000295164"/>
    </source>
</evidence>
<comment type="subcellular location">
    <subcellularLocation>
        <location evidence="1">Cell membrane</location>
        <topology evidence="1">Multi-pass membrane protein</topology>
    </subcellularLocation>
</comment>
<organism evidence="7 8">
    <name type="scientific">Flaviaesturariibacter aridisoli</name>
    <dbReference type="NCBI Taxonomy" id="2545761"/>
    <lineage>
        <taxon>Bacteria</taxon>
        <taxon>Pseudomonadati</taxon>
        <taxon>Bacteroidota</taxon>
        <taxon>Chitinophagia</taxon>
        <taxon>Chitinophagales</taxon>
        <taxon>Chitinophagaceae</taxon>
        <taxon>Flaviaestuariibacter</taxon>
    </lineage>
</organism>
<keyword evidence="8" id="KW-1185">Reference proteome</keyword>
<feature type="transmembrane region" description="Helical" evidence="6">
    <location>
        <begin position="183"/>
        <end position="205"/>
    </location>
</feature>
<evidence type="ECO:0000256" key="1">
    <source>
        <dbReference type="ARBA" id="ARBA00004651"/>
    </source>
</evidence>
<evidence type="ECO:0000313" key="7">
    <source>
        <dbReference type="EMBL" id="TCZ69592.1"/>
    </source>
</evidence>
<accession>A0A4V6P663</accession>
<keyword evidence="5 6" id="KW-0472">Membrane</keyword>
<dbReference type="EMBL" id="SKFH01000020">
    <property type="protein sequence ID" value="TCZ69592.1"/>
    <property type="molecule type" value="Genomic_DNA"/>
</dbReference>
<feature type="transmembrane region" description="Helical" evidence="6">
    <location>
        <begin position="217"/>
        <end position="237"/>
    </location>
</feature>
<dbReference type="InterPro" id="IPR017039">
    <property type="entry name" value="Virul_fac_BrkB"/>
</dbReference>
<gene>
    <name evidence="7" type="ORF">E0486_12240</name>
</gene>
<evidence type="ECO:0000256" key="2">
    <source>
        <dbReference type="ARBA" id="ARBA00022475"/>
    </source>
</evidence>
<keyword evidence="4 6" id="KW-1133">Transmembrane helix</keyword>
<dbReference type="GO" id="GO:0005886">
    <property type="term" value="C:plasma membrane"/>
    <property type="evidence" value="ECO:0007669"/>
    <property type="project" value="UniProtKB-SubCell"/>
</dbReference>
<dbReference type="Pfam" id="PF03631">
    <property type="entry name" value="Virul_fac_BrkB"/>
    <property type="match status" value="1"/>
</dbReference>
<keyword evidence="2" id="KW-1003">Cell membrane</keyword>
<evidence type="ECO:0000256" key="6">
    <source>
        <dbReference type="SAM" id="Phobius"/>
    </source>
</evidence>
<evidence type="ECO:0000256" key="5">
    <source>
        <dbReference type="ARBA" id="ARBA00023136"/>
    </source>
</evidence>
<reference evidence="7 8" key="1">
    <citation type="submission" date="2019-03" db="EMBL/GenBank/DDBJ databases">
        <authorList>
            <person name="Kim M.K.M."/>
        </authorList>
    </citation>
    <scope>NUCLEOTIDE SEQUENCE [LARGE SCALE GENOMIC DNA]</scope>
    <source>
        <strain evidence="7 8">17J68-15</strain>
    </source>
</reference>
<feature type="transmembrane region" description="Helical" evidence="6">
    <location>
        <begin position="31"/>
        <end position="54"/>
    </location>
</feature>
<protein>
    <submittedName>
        <fullName evidence="7">YihY/virulence factor BrkB family protein</fullName>
    </submittedName>
</protein>
<comment type="caution">
    <text evidence="7">The sequence shown here is derived from an EMBL/GenBank/DDBJ whole genome shotgun (WGS) entry which is preliminary data.</text>
</comment>
<sequence>MIQRIRRFLALFHKAGEGFVHDNAFKLSASLSYYTVFALGPLLLIIISLAGIFFGREAVQGKLYVQLSGLVGKEAALQIQDIIRNIHHTHATMAGAVIGAIILIIGATGVFTEMQDSINYIWSVRAKPKKSWLKFLINRLLSFSLVVGLGFLLLVSLVVNALLNLLSERLTRVFPHFTVYVFNWINIAIIIIVITGLFAVIFKVLPDAVIAWRDALTGALITALLFLLGKFGIGYYLQRSNLDVTYGTAASIVIILSWIYYSALILYYGAEFTKMYALHHGEGIRPKDTAVFIIKRESKEVPTSYLDT</sequence>
<dbReference type="PANTHER" id="PTHR30213:SF1">
    <property type="entry name" value="INNER MEMBRANE PROTEIN YHJD"/>
    <property type="match status" value="1"/>
</dbReference>